<dbReference type="GO" id="GO:0055130">
    <property type="term" value="P:D-alanine catabolic process"/>
    <property type="evidence" value="ECO:0007669"/>
    <property type="project" value="TreeGrafter"/>
</dbReference>
<dbReference type="InterPro" id="IPR006076">
    <property type="entry name" value="FAD-dep_OxRdtase"/>
</dbReference>
<evidence type="ECO:0000313" key="4">
    <source>
        <dbReference type="EMBL" id="PWE12840.1"/>
    </source>
</evidence>
<dbReference type="GO" id="GO:0005886">
    <property type="term" value="C:plasma membrane"/>
    <property type="evidence" value="ECO:0007669"/>
    <property type="project" value="TreeGrafter"/>
</dbReference>
<reference evidence="4 5" key="2">
    <citation type="submission" date="2018-05" db="EMBL/GenBank/DDBJ databases">
        <authorList>
            <person name="Lanie J.A."/>
            <person name="Ng W.-L."/>
            <person name="Kazmierczak K.M."/>
            <person name="Andrzejewski T.M."/>
            <person name="Davidsen T.M."/>
            <person name="Wayne K.J."/>
            <person name="Tettelin H."/>
            <person name="Glass J.I."/>
            <person name="Rusch D."/>
            <person name="Podicherti R."/>
            <person name="Tsui H.-C.T."/>
            <person name="Winkler M.E."/>
        </authorList>
    </citation>
    <scope>NUCLEOTIDE SEQUENCE [LARGE SCALE GENOMIC DNA]</scope>
    <source>
        <strain evidence="4 5">YBY</strain>
    </source>
</reference>
<evidence type="ECO:0000256" key="2">
    <source>
        <dbReference type="ARBA" id="ARBA00023002"/>
    </source>
</evidence>
<dbReference type="SUPFAM" id="SSF54373">
    <property type="entry name" value="FAD-linked reductases, C-terminal domain"/>
    <property type="match status" value="1"/>
</dbReference>
<name>A0A2U2BFQ1_ALCFA</name>
<dbReference type="SUPFAM" id="SSF51905">
    <property type="entry name" value="FAD/NAD(P)-binding domain"/>
    <property type="match status" value="1"/>
</dbReference>
<evidence type="ECO:0000313" key="5">
    <source>
        <dbReference type="Proteomes" id="UP000245216"/>
    </source>
</evidence>
<evidence type="ECO:0000259" key="3">
    <source>
        <dbReference type="Pfam" id="PF01266"/>
    </source>
</evidence>
<dbReference type="Gene3D" id="3.50.50.60">
    <property type="entry name" value="FAD/NAD(P)-binding domain"/>
    <property type="match status" value="2"/>
</dbReference>
<dbReference type="Proteomes" id="UP000245216">
    <property type="component" value="Unassembled WGS sequence"/>
</dbReference>
<evidence type="ECO:0000256" key="1">
    <source>
        <dbReference type="ARBA" id="ARBA00009410"/>
    </source>
</evidence>
<organism evidence="4 5">
    <name type="scientific">Alcaligenes faecalis</name>
    <dbReference type="NCBI Taxonomy" id="511"/>
    <lineage>
        <taxon>Bacteria</taxon>
        <taxon>Pseudomonadati</taxon>
        <taxon>Pseudomonadota</taxon>
        <taxon>Betaproteobacteria</taxon>
        <taxon>Burkholderiales</taxon>
        <taxon>Alcaligenaceae</taxon>
        <taxon>Alcaligenes</taxon>
    </lineage>
</organism>
<comment type="similarity">
    <text evidence="1">Belongs to the DadA oxidoreductase family.</text>
</comment>
<dbReference type="RefSeq" id="WP_109089895.1">
    <property type="nucleotide sequence ID" value="NZ_QEXO01000005.1"/>
</dbReference>
<dbReference type="AlphaFoldDB" id="A0A2U2BFQ1"/>
<feature type="domain" description="FAD dependent oxidoreductase" evidence="3">
    <location>
        <begin position="2"/>
        <end position="399"/>
    </location>
</feature>
<dbReference type="NCBIfam" id="NF001933">
    <property type="entry name" value="PRK00711.1"/>
    <property type="match status" value="1"/>
</dbReference>
<dbReference type="InterPro" id="IPR036188">
    <property type="entry name" value="FAD/NAD-bd_sf"/>
</dbReference>
<dbReference type="Gene3D" id="3.30.9.10">
    <property type="entry name" value="D-Amino Acid Oxidase, subunit A, domain 2"/>
    <property type="match status" value="1"/>
</dbReference>
<protein>
    <submittedName>
        <fullName evidence="4">D-amino acid dehydrogenase small subunit</fullName>
    </submittedName>
</protein>
<dbReference type="GO" id="GO:0005737">
    <property type="term" value="C:cytoplasm"/>
    <property type="evidence" value="ECO:0007669"/>
    <property type="project" value="TreeGrafter"/>
</dbReference>
<dbReference type="Pfam" id="PF01266">
    <property type="entry name" value="DAO"/>
    <property type="match status" value="1"/>
</dbReference>
<dbReference type="GO" id="GO:0008718">
    <property type="term" value="F:D-amino-acid dehydrogenase activity"/>
    <property type="evidence" value="ECO:0007669"/>
    <property type="project" value="TreeGrafter"/>
</dbReference>
<comment type="caution">
    <text evidence="4">The sequence shown here is derived from an EMBL/GenBank/DDBJ whole genome shotgun (WGS) entry which is preliminary data.</text>
</comment>
<accession>A0A2U2BFQ1</accession>
<dbReference type="PANTHER" id="PTHR13847:SF280">
    <property type="entry name" value="D-AMINO ACID DEHYDROGENASE"/>
    <property type="match status" value="1"/>
</dbReference>
<dbReference type="PANTHER" id="PTHR13847">
    <property type="entry name" value="SARCOSINE DEHYDROGENASE-RELATED"/>
    <property type="match status" value="1"/>
</dbReference>
<reference evidence="4 5" key="1">
    <citation type="submission" date="2018-05" db="EMBL/GenBank/DDBJ databases">
        <title>Genome Sequence of an Efficient Indole-Degrading Bacterium, Alcaligenes sp.YBY.</title>
        <authorList>
            <person name="Yang B."/>
        </authorList>
    </citation>
    <scope>NUCLEOTIDE SEQUENCE [LARGE SCALE GENOMIC DNA]</scope>
    <source>
        <strain evidence="4 5">YBY</strain>
    </source>
</reference>
<dbReference type="EMBL" id="QEXO01000005">
    <property type="protein sequence ID" value="PWE12840.1"/>
    <property type="molecule type" value="Genomic_DNA"/>
</dbReference>
<keyword evidence="2" id="KW-0560">Oxidoreductase</keyword>
<proteinExistence type="inferred from homology"/>
<sequence length="415" mass="45167">MHVCIIGAGVIGMSTAFMLRQKGVKVTVLEAGSQVAGQTSFANGGQLSYSYVAPLADPGVFKDLPRWLLNNDSPLRFKPALSPQQWRWLLHFLKACRGDVVRRTTAQMLTLSYLSRDILHDWQERFKLEFAHQNNGKLIVFRSPGPFQHAREQAQLQADMGSSQQVLEAAQVLELEPSLQALGSRLQGAIYTPSEEAGDAYLFSVALHERMQNDSDYQLKLNTPVQRFVMEGRDIRAVQTAEGEIQADQFVVASGMGTVPLLRQLGGRPLIYPLKGYSLSLPLEGLNQAVPAISVTDYEQRIVYARLGEVLRMAAMVDIGFDGLDIPAARMATLKQQVKDLFPGLPLEQAQTWAGLRPATPSGKPVVGASKLAGRLWVNAGHGALGFTLACGSAAILAAHLTGEAAPIDDAPFRP</sequence>
<dbReference type="STRING" id="511.UZ73_09670"/>
<gene>
    <name evidence="4" type="ORF">DF183_18950</name>
</gene>